<dbReference type="OrthoDB" id="448250at2759"/>
<keyword evidence="5 6" id="KW-0472">Membrane</keyword>
<evidence type="ECO:0000256" key="5">
    <source>
        <dbReference type="ARBA" id="ARBA00023136"/>
    </source>
</evidence>
<dbReference type="PANTHER" id="PTHR10743:SF0">
    <property type="entry name" value="PROTEIN RER1"/>
    <property type="match status" value="1"/>
</dbReference>
<feature type="transmembrane region" description="Helical" evidence="6">
    <location>
        <begin position="241"/>
        <end position="259"/>
    </location>
</feature>
<dbReference type="GO" id="GO:0006890">
    <property type="term" value="P:retrograde vesicle-mediated transport, Golgi to endoplasmic reticulum"/>
    <property type="evidence" value="ECO:0007669"/>
    <property type="project" value="TreeGrafter"/>
</dbReference>
<dbReference type="GO" id="GO:0006621">
    <property type="term" value="P:protein retention in ER lumen"/>
    <property type="evidence" value="ECO:0007669"/>
    <property type="project" value="TreeGrafter"/>
</dbReference>
<evidence type="ECO:0000256" key="3">
    <source>
        <dbReference type="ARBA" id="ARBA00022692"/>
    </source>
</evidence>
<evidence type="ECO:0000256" key="1">
    <source>
        <dbReference type="ARBA" id="ARBA00004141"/>
    </source>
</evidence>
<keyword evidence="8" id="KW-1185">Reference proteome</keyword>
<protein>
    <submittedName>
        <fullName evidence="7">Protein RER1,Protein RER1A,Protein RER1 homolog,Protein RER1C,Protein rer1,Protein RER1D,Protein RER1B</fullName>
    </submittedName>
</protein>
<accession>A0A812CCI5</accession>
<feature type="transmembrane region" description="Helical" evidence="6">
    <location>
        <begin position="175"/>
        <end position="192"/>
    </location>
</feature>
<feature type="transmembrane region" description="Helical" evidence="6">
    <location>
        <begin position="353"/>
        <end position="381"/>
    </location>
</feature>
<dbReference type="InterPro" id="IPR004932">
    <property type="entry name" value="Rer1"/>
</dbReference>
<gene>
    <name evidence="7" type="ORF">SPHA_36840</name>
</gene>
<name>A0A812CCI5_ACAPH</name>
<dbReference type="GO" id="GO:0005783">
    <property type="term" value="C:endoplasmic reticulum"/>
    <property type="evidence" value="ECO:0007669"/>
    <property type="project" value="GOC"/>
</dbReference>
<feature type="transmembrane region" description="Helical" evidence="6">
    <location>
        <begin position="97"/>
        <end position="115"/>
    </location>
</feature>
<dbReference type="Pfam" id="PF03248">
    <property type="entry name" value="Rer1"/>
    <property type="match status" value="1"/>
</dbReference>
<sequence length="410" mass="48488">MLNNQYDEHMVVNFRMRLRGINIMDSLLFPPVGRKMDDSAKSAKSPGVFSRFIKRYCEIHQSLLDRATPHVTFRWCFALFLALTYCVRVYLLQGWYIVTYALGIYLLNLFIAFLTPKIDPAIEDTEDGPSLPTKANEEFRPFMRRLPEFKFWYSASKSILIGLFCTLFDALNIPVFWPILVMYFIILFTITMKRQIKHMIKYKYIPFTHGKAVYKGKEDSGKEGNHGADARPTYIGPTIHTFFQLTFLLLSLFLLSFFLSYYSQHLPHFTLLLFLIPLRTLILLSISHFLLFFSFLFATASPHFSLYLISFISPIKDTKIYIFAFLSFTQYFSFFFLFFSSSPFLFPFSIQSFSFILSFLLSFLLFFYFLSWLFFILFFFFPPLFPLYHLNSFFSIFILLSLSTYKLHFH</sequence>
<feature type="transmembrane region" description="Helical" evidence="6">
    <location>
        <begin position="71"/>
        <end position="91"/>
    </location>
</feature>
<evidence type="ECO:0000256" key="2">
    <source>
        <dbReference type="ARBA" id="ARBA00006070"/>
    </source>
</evidence>
<evidence type="ECO:0000256" key="4">
    <source>
        <dbReference type="ARBA" id="ARBA00022989"/>
    </source>
</evidence>
<comment type="similarity">
    <text evidence="2">Belongs to the RER1 family.</text>
</comment>
<dbReference type="PANTHER" id="PTHR10743">
    <property type="entry name" value="PROTEIN RER1"/>
    <property type="match status" value="1"/>
</dbReference>
<organism evidence="7 8">
    <name type="scientific">Acanthosepion pharaonis</name>
    <name type="common">Pharaoh cuttlefish</name>
    <name type="synonym">Sepia pharaonis</name>
    <dbReference type="NCBI Taxonomy" id="158019"/>
    <lineage>
        <taxon>Eukaryota</taxon>
        <taxon>Metazoa</taxon>
        <taxon>Spiralia</taxon>
        <taxon>Lophotrochozoa</taxon>
        <taxon>Mollusca</taxon>
        <taxon>Cephalopoda</taxon>
        <taxon>Coleoidea</taxon>
        <taxon>Decapodiformes</taxon>
        <taxon>Sepiida</taxon>
        <taxon>Sepiina</taxon>
        <taxon>Sepiidae</taxon>
        <taxon>Acanthosepion</taxon>
    </lineage>
</organism>
<keyword evidence="3 6" id="KW-0812">Transmembrane</keyword>
<feature type="transmembrane region" description="Helical" evidence="6">
    <location>
        <begin position="321"/>
        <end position="346"/>
    </location>
</feature>
<reference evidence="7" key="1">
    <citation type="submission" date="2021-01" db="EMBL/GenBank/DDBJ databases">
        <authorList>
            <person name="Li R."/>
            <person name="Bekaert M."/>
        </authorList>
    </citation>
    <scope>NUCLEOTIDE SEQUENCE</scope>
    <source>
        <strain evidence="7">Farmed</strain>
    </source>
</reference>
<evidence type="ECO:0000313" key="7">
    <source>
        <dbReference type="EMBL" id="CAE1269973.1"/>
    </source>
</evidence>
<dbReference type="Proteomes" id="UP000597762">
    <property type="component" value="Unassembled WGS sequence"/>
</dbReference>
<dbReference type="AlphaFoldDB" id="A0A812CCI5"/>
<dbReference type="EMBL" id="CAHIKZ030001622">
    <property type="protein sequence ID" value="CAE1269973.1"/>
    <property type="molecule type" value="Genomic_DNA"/>
</dbReference>
<comment type="caution">
    <text evidence="7">The sequence shown here is derived from an EMBL/GenBank/DDBJ whole genome shotgun (WGS) entry which is preliminary data.</text>
</comment>
<dbReference type="GO" id="GO:0000139">
    <property type="term" value="C:Golgi membrane"/>
    <property type="evidence" value="ECO:0007669"/>
    <property type="project" value="TreeGrafter"/>
</dbReference>
<feature type="transmembrane region" description="Helical" evidence="6">
    <location>
        <begin position="387"/>
        <end position="405"/>
    </location>
</feature>
<evidence type="ECO:0000256" key="6">
    <source>
        <dbReference type="SAM" id="Phobius"/>
    </source>
</evidence>
<comment type="subcellular location">
    <subcellularLocation>
        <location evidence="1">Membrane</location>
        <topology evidence="1">Multi-pass membrane protein</topology>
    </subcellularLocation>
</comment>
<proteinExistence type="inferred from homology"/>
<evidence type="ECO:0000313" key="8">
    <source>
        <dbReference type="Proteomes" id="UP000597762"/>
    </source>
</evidence>
<feature type="transmembrane region" description="Helical" evidence="6">
    <location>
        <begin position="289"/>
        <end position="309"/>
    </location>
</feature>
<keyword evidence="4 6" id="KW-1133">Transmembrane helix</keyword>